<organism evidence="2 3">
    <name type="scientific">Sphingobacterium kitahiroshimense</name>
    <dbReference type="NCBI Taxonomy" id="470446"/>
    <lineage>
        <taxon>Bacteria</taxon>
        <taxon>Pseudomonadati</taxon>
        <taxon>Bacteroidota</taxon>
        <taxon>Sphingobacteriia</taxon>
        <taxon>Sphingobacteriales</taxon>
        <taxon>Sphingobacteriaceae</taxon>
        <taxon>Sphingobacterium</taxon>
    </lineage>
</organism>
<reference evidence="2 3" key="1">
    <citation type="submission" date="2024-04" db="EMBL/GenBank/DDBJ databases">
        <title>WGS of bacteria from Torrens River.</title>
        <authorList>
            <person name="Wyrsch E.R."/>
            <person name="Drigo B."/>
        </authorList>
    </citation>
    <scope>NUCLEOTIDE SEQUENCE [LARGE SCALE GENOMIC DNA]</scope>
    <source>
        <strain evidence="2 3">TWI391</strain>
    </source>
</reference>
<proteinExistence type="predicted"/>
<keyword evidence="1" id="KW-1133">Transmembrane helix</keyword>
<keyword evidence="1" id="KW-0472">Membrane</keyword>
<name>A0ABV0BP45_9SPHI</name>
<dbReference type="EMBL" id="JBDJNQ010000001">
    <property type="protein sequence ID" value="MEN5376352.1"/>
    <property type="molecule type" value="Genomic_DNA"/>
</dbReference>
<keyword evidence="1" id="KW-0812">Transmembrane</keyword>
<protein>
    <submittedName>
        <fullName evidence="2">Uncharacterized protein</fullName>
    </submittedName>
</protein>
<feature type="transmembrane region" description="Helical" evidence="1">
    <location>
        <begin position="6"/>
        <end position="26"/>
    </location>
</feature>
<evidence type="ECO:0000313" key="2">
    <source>
        <dbReference type="EMBL" id="MEN5376352.1"/>
    </source>
</evidence>
<gene>
    <name evidence="2" type="ORF">ABE541_03675</name>
</gene>
<comment type="caution">
    <text evidence="2">The sequence shown here is derived from an EMBL/GenBank/DDBJ whole genome shotgun (WGS) entry which is preliminary data.</text>
</comment>
<accession>A0ABV0BP45</accession>
<evidence type="ECO:0000256" key="1">
    <source>
        <dbReference type="SAM" id="Phobius"/>
    </source>
</evidence>
<dbReference type="Proteomes" id="UP001409291">
    <property type="component" value="Unassembled WGS sequence"/>
</dbReference>
<sequence>MNLKIFIHQYLPAIVTVLTIVILSALKANGFQELQKRATLAIYFHGNPSIASQVADESLWTTVPNLETCDATNHRACMQLVEHTDLTSSGVLDATKIELGTMNTGIGFIPTRIGGTSATPFRPINRK</sequence>
<evidence type="ECO:0000313" key="3">
    <source>
        <dbReference type="Proteomes" id="UP001409291"/>
    </source>
</evidence>
<dbReference type="RefSeq" id="WP_346580635.1">
    <property type="nucleotide sequence ID" value="NZ_JBDJLH010000001.1"/>
</dbReference>
<keyword evidence="3" id="KW-1185">Reference proteome</keyword>